<protein>
    <recommendedName>
        <fullName evidence="2">N-acetyltransferase domain-containing protein</fullName>
    </recommendedName>
</protein>
<feature type="non-terminal residue" evidence="1">
    <location>
        <position position="81"/>
    </location>
</feature>
<evidence type="ECO:0000313" key="1">
    <source>
        <dbReference type="EMBL" id="SVC26318.1"/>
    </source>
</evidence>
<organism evidence="1">
    <name type="scientific">marine metagenome</name>
    <dbReference type="NCBI Taxonomy" id="408172"/>
    <lineage>
        <taxon>unclassified sequences</taxon>
        <taxon>metagenomes</taxon>
        <taxon>ecological metagenomes</taxon>
    </lineage>
</organism>
<name>A0A382KP52_9ZZZZ</name>
<evidence type="ECO:0008006" key="2">
    <source>
        <dbReference type="Google" id="ProtNLM"/>
    </source>
</evidence>
<dbReference type="AlphaFoldDB" id="A0A382KP52"/>
<sequence>MSITIEKVSYAHTKDARILEAVLDKWFQNPKDLNLTSPNMSYPFKFKKWVSTYYTQDPIDSFVIKSDSWIVGIGSIKISSE</sequence>
<accession>A0A382KP52</accession>
<gene>
    <name evidence="1" type="ORF">METZ01_LOCUS279172</name>
</gene>
<proteinExistence type="predicted"/>
<dbReference type="EMBL" id="UINC01081976">
    <property type="protein sequence ID" value="SVC26318.1"/>
    <property type="molecule type" value="Genomic_DNA"/>
</dbReference>
<reference evidence="1" key="1">
    <citation type="submission" date="2018-05" db="EMBL/GenBank/DDBJ databases">
        <authorList>
            <person name="Lanie J.A."/>
            <person name="Ng W.-L."/>
            <person name="Kazmierczak K.M."/>
            <person name="Andrzejewski T.M."/>
            <person name="Davidsen T.M."/>
            <person name="Wayne K.J."/>
            <person name="Tettelin H."/>
            <person name="Glass J.I."/>
            <person name="Rusch D."/>
            <person name="Podicherti R."/>
            <person name="Tsui H.-C.T."/>
            <person name="Winkler M.E."/>
        </authorList>
    </citation>
    <scope>NUCLEOTIDE SEQUENCE</scope>
</reference>